<name>A0A2Z6E1B0_HYDTE</name>
<dbReference type="OrthoDB" id="9808192at2"/>
<geneLocation type="plasmid" evidence="4">
    <name>pth1 dna</name>
</geneLocation>
<dbReference type="Pfam" id="PF04955">
    <property type="entry name" value="HupE_UreJ"/>
    <property type="match status" value="1"/>
</dbReference>
<keyword evidence="4" id="KW-1185">Reference proteome</keyword>
<dbReference type="PIRSF" id="PIRSF016919">
    <property type="entry name" value="HupE_UreJ"/>
    <property type="match status" value="1"/>
</dbReference>
<keyword evidence="1" id="KW-0472">Membrane</keyword>
<feature type="transmembrane region" description="Helical" evidence="1">
    <location>
        <begin position="115"/>
        <end position="132"/>
    </location>
</feature>
<feature type="transmembrane region" description="Helical" evidence="1">
    <location>
        <begin position="89"/>
        <end position="108"/>
    </location>
</feature>
<feature type="transmembrane region" description="Helical" evidence="1">
    <location>
        <begin position="33"/>
        <end position="57"/>
    </location>
</feature>
<dbReference type="Proteomes" id="UP000262004">
    <property type="component" value="Plasmid pTH1"/>
</dbReference>
<feature type="transmembrane region" description="Helical" evidence="1">
    <location>
        <begin position="144"/>
        <end position="163"/>
    </location>
</feature>
<organism evidence="3 4">
    <name type="scientific">Hydrogenophilus thermoluteolus</name>
    <name type="common">Pseudomonas hydrogenothermophila</name>
    <dbReference type="NCBI Taxonomy" id="297"/>
    <lineage>
        <taxon>Bacteria</taxon>
        <taxon>Pseudomonadati</taxon>
        <taxon>Pseudomonadota</taxon>
        <taxon>Hydrogenophilia</taxon>
        <taxon>Hydrogenophilales</taxon>
        <taxon>Hydrogenophilaceae</taxon>
        <taxon>Hydrogenophilus</taxon>
    </lineage>
</organism>
<accession>A0A2Z6E1B0</accession>
<keyword evidence="3" id="KW-0614">Plasmid</keyword>
<dbReference type="InterPro" id="IPR007038">
    <property type="entry name" value="HupE_UreJ"/>
</dbReference>
<protein>
    <submittedName>
        <fullName evidence="3">Urease accessory protein</fullName>
    </submittedName>
</protein>
<keyword evidence="1" id="KW-0812">Transmembrane</keyword>
<sequence>MNARHFIFSSLVAFLSLPGVALAHPGHIEAPALLAGLLHPFSGADHLLLMIGVGIWASMLSRRWIGSVAALTAMVLGVLWAATGGALPGLELLLAGSLLVMGGVLVGVLRAVPGLTGMLVMVLAGLHGYAHGVEMPPGTPLSNYVLGLVLASLVLQLSGMTLGCVAKKRLGERRGLLGLPLLATGVWLLLGSA</sequence>
<evidence type="ECO:0000313" key="3">
    <source>
        <dbReference type="EMBL" id="BBD78389.1"/>
    </source>
</evidence>
<dbReference type="KEGG" id="htl:HPTL_P044"/>
<gene>
    <name evidence="3" type="ORF">HPTL_P044</name>
</gene>
<evidence type="ECO:0000256" key="2">
    <source>
        <dbReference type="SAM" id="SignalP"/>
    </source>
</evidence>
<feature type="chain" id="PRO_5016347046" evidence="2">
    <location>
        <begin position="24"/>
        <end position="193"/>
    </location>
</feature>
<evidence type="ECO:0000256" key="1">
    <source>
        <dbReference type="SAM" id="Phobius"/>
    </source>
</evidence>
<reference evidence="3 4" key="1">
    <citation type="submission" date="2018-04" db="EMBL/GenBank/DDBJ databases">
        <title>Complete genome sequence of Hydrogenophilus thermoluteolus TH-1.</title>
        <authorList>
            <person name="Arai H."/>
        </authorList>
    </citation>
    <scope>NUCLEOTIDE SEQUENCE [LARGE SCALE GENOMIC DNA]</scope>
    <source>
        <strain evidence="3 4">TH-1</strain>
        <plasmid evidence="4">pth1 dna</plasmid>
    </source>
</reference>
<keyword evidence="2" id="KW-0732">Signal</keyword>
<feature type="transmembrane region" description="Helical" evidence="1">
    <location>
        <begin position="64"/>
        <end position="83"/>
    </location>
</feature>
<evidence type="ECO:0000313" key="4">
    <source>
        <dbReference type="Proteomes" id="UP000262004"/>
    </source>
</evidence>
<dbReference type="EMBL" id="AP018559">
    <property type="protein sequence ID" value="BBD78389.1"/>
    <property type="molecule type" value="Genomic_DNA"/>
</dbReference>
<keyword evidence="1" id="KW-1133">Transmembrane helix</keyword>
<proteinExistence type="predicted"/>
<feature type="signal peptide" evidence="2">
    <location>
        <begin position="1"/>
        <end position="23"/>
    </location>
</feature>
<dbReference type="AlphaFoldDB" id="A0A2Z6E1B0"/>
<dbReference type="RefSeq" id="WP_119336227.1">
    <property type="nucleotide sequence ID" value="NZ_AP018559.1"/>
</dbReference>